<dbReference type="NCBIfam" id="TIGR03170">
    <property type="entry name" value="flgA_cterm"/>
    <property type="match status" value="1"/>
</dbReference>
<sequence length="144" mass="15254">MKRFLTFLLVGVAIPAAADTVVAAKNLRPGMIVSTQDVKLIDTHIAGGFQLLEDVVGQEARVVLYAGRPILPNNIGPPALIDRNQIVTLIYQAGPMTILAEGRSLGRGAVGDRVRVMNLSSRTTITGSVSANGDVIVSNAHNHF</sequence>
<comment type="subcellular location">
    <subcellularLocation>
        <location evidence="1 4">Periplasm</location>
    </subcellularLocation>
</comment>
<dbReference type="AlphaFoldDB" id="A0A2R8ASF8"/>
<evidence type="ECO:0000256" key="3">
    <source>
        <dbReference type="ARBA" id="ARBA00022764"/>
    </source>
</evidence>
<evidence type="ECO:0000313" key="6">
    <source>
        <dbReference type="EMBL" id="SPF78814.1"/>
    </source>
</evidence>
<evidence type="ECO:0000256" key="4">
    <source>
        <dbReference type="RuleBase" id="RU362063"/>
    </source>
</evidence>
<dbReference type="InterPro" id="IPR039246">
    <property type="entry name" value="Flagellar_FlgA"/>
</dbReference>
<comment type="function">
    <text evidence="4">Involved in the assembly process of the P-ring formation. It may associate with FlgF on the rod constituting a structure essential for the P-ring assembly or may act as a modulator protein for the P-ring assembly.</text>
</comment>
<dbReference type="GO" id="GO:0044780">
    <property type="term" value="P:bacterial-type flagellum assembly"/>
    <property type="evidence" value="ECO:0007669"/>
    <property type="project" value="InterPro"/>
</dbReference>
<evidence type="ECO:0000256" key="2">
    <source>
        <dbReference type="ARBA" id="ARBA00022729"/>
    </source>
</evidence>
<dbReference type="Proteomes" id="UP000244911">
    <property type="component" value="Unassembled WGS sequence"/>
</dbReference>
<dbReference type="PANTHER" id="PTHR36307">
    <property type="entry name" value="FLAGELLA BASAL BODY P-RING FORMATION PROTEIN FLGA"/>
    <property type="match status" value="1"/>
</dbReference>
<dbReference type="Pfam" id="PF13144">
    <property type="entry name" value="ChapFlgA"/>
    <property type="match status" value="1"/>
</dbReference>
<organism evidence="6 7">
    <name type="scientific">Aliiroseovarius pelagivivens</name>
    <dbReference type="NCBI Taxonomy" id="1639690"/>
    <lineage>
        <taxon>Bacteria</taxon>
        <taxon>Pseudomonadati</taxon>
        <taxon>Pseudomonadota</taxon>
        <taxon>Alphaproteobacteria</taxon>
        <taxon>Rhodobacterales</taxon>
        <taxon>Paracoccaceae</taxon>
        <taxon>Aliiroseovarius</taxon>
    </lineage>
</organism>
<reference evidence="6 7" key="1">
    <citation type="submission" date="2018-03" db="EMBL/GenBank/DDBJ databases">
        <authorList>
            <person name="Keele B.F."/>
        </authorList>
    </citation>
    <scope>NUCLEOTIDE SEQUENCE [LARGE SCALE GENOMIC DNA]</scope>
    <source>
        <strain evidence="6 7">CECT 8811</strain>
    </source>
</reference>
<dbReference type="Gene3D" id="2.30.30.760">
    <property type="match status" value="1"/>
</dbReference>
<keyword evidence="3 4" id="KW-0574">Periplasm</keyword>
<dbReference type="GO" id="GO:0042597">
    <property type="term" value="C:periplasmic space"/>
    <property type="evidence" value="ECO:0007669"/>
    <property type="project" value="UniProtKB-SubCell"/>
</dbReference>
<dbReference type="OrthoDB" id="7619725at2"/>
<feature type="domain" description="SAF" evidence="5">
    <location>
        <begin position="18"/>
        <end position="76"/>
    </location>
</feature>
<gene>
    <name evidence="6" type="ORF">ALP8811_02746</name>
</gene>
<dbReference type="PANTHER" id="PTHR36307:SF1">
    <property type="entry name" value="FLAGELLA BASAL BODY P-RING FORMATION PROTEIN FLGA"/>
    <property type="match status" value="1"/>
</dbReference>
<name>A0A2R8ASF8_9RHOB</name>
<dbReference type="InterPro" id="IPR013974">
    <property type="entry name" value="SAF"/>
</dbReference>
<proteinExistence type="inferred from homology"/>
<keyword evidence="4" id="KW-1005">Bacterial flagellum biogenesis</keyword>
<evidence type="ECO:0000259" key="5">
    <source>
        <dbReference type="SMART" id="SM00858"/>
    </source>
</evidence>
<protein>
    <recommendedName>
        <fullName evidence="4">Flagella basal body P-ring formation protein FlgA</fullName>
    </recommendedName>
</protein>
<dbReference type="Gene3D" id="3.90.1210.10">
    <property type="entry name" value="Antifreeze-like/N-acetylneuraminic acid synthase C-terminal domain"/>
    <property type="match status" value="1"/>
</dbReference>
<comment type="similarity">
    <text evidence="4">Belongs to the FlgA family.</text>
</comment>
<feature type="signal peptide" evidence="4">
    <location>
        <begin position="1"/>
        <end position="18"/>
    </location>
</feature>
<evidence type="ECO:0000256" key="1">
    <source>
        <dbReference type="ARBA" id="ARBA00004418"/>
    </source>
</evidence>
<dbReference type="CDD" id="cd11614">
    <property type="entry name" value="SAF_CpaB_FlgA_like"/>
    <property type="match status" value="1"/>
</dbReference>
<keyword evidence="7" id="KW-1185">Reference proteome</keyword>
<evidence type="ECO:0000313" key="7">
    <source>
        <dbReference type="Proteomes" id="UP000244911"/>
    </source>
</evidence>
<dbReference type="SMART" id="SM00858">
    <property type="entry name" value="SAF"/>
    <property type="match status" value="1"/>
</dbReference>
<keyword evidence="2 4" id="KW-0732">Signal</keyword>
<dbReference type="InterPro" id="IPR017585">
    <property type="entry name" value="SAF_FlgA"/>
</dbReference>
<dbReference type="EMBL" id="OMOI01000002">
    <property type="protein sequence ID" value="SPF78814.1"/>
    <property type="molecule type" value="Genomic_DNA"/>
</dbReference>
<accession>A0A2R8ASF8</accession>
<dbReference type="RefSeq" id="WP_108857801.1">
    <property type="nucleotide sequence ID" value="NZ_OMOI01000002.1"/>
</dbReference>
<feature type="chain" id="PRO_5015217546" description="Flagella basal body P-ring formation protein FlgA" evidence="4">
    <location>
        <begin position="19"/>
        <end position="144"/>
    </location>
</feature>